<feature type="non-terminal residue" evidence="1">
    <location>
        <position position="159"/>
    </location>
</feature>
<dbReference type="Proteomes" id="UP001210925">
    <property type="component" value="Unassembled WGS sequence"/>
</dbReference>
<evidence type="ECO:0000313" key="1">
    <source>
        <dbReference type="EMBL" id="KAJ3251630.1"/>
    </source>
</evidence>
<keyword evidence="2" id="KW-1185">Reference proteome</keyword>
<protein>
    <recommendedName>
        <fullName evidence="3">UspA domain-containing protein</fullName>
    </recommendedName>
</protein>
<accession>A0AAD5Y0G4</accession>
<dbReference type="Gene3D" id="3.40.50.620">
    <property type="entry name" value="HUPs"/>
    <property type="match status" value="1"/>
</dbReference>
<dbReference type="AlphaFoldDB" id="A0AAD5Y0G4"/>
<organism evidence="1 2">
    <name type="scientific">Boothiomyces macroporosus</name>
    <dbReference type="NCBI Taxonomy" id="261099"/>
    <lineage>
        <taxon>Eukaryota</taxon>
        <taxon>Fungi</taxon>
        <taxon>Fungi incertae sedis</taxon>
        <taxon>Chytridiomycota</taxon>
        <taxon>Chytridiomycota incertae sedis</taxon>
        <taxon>Chytridiomycetes</taxon>
        <taxon>Rhizophydiales</taxon>
        <taxon>Terramycetaceae</taxon>
        <taxon>Boothiomyces</taxon>
    </lineage>
</organism>
<comment type="caution">
    <text evidence="1">The sequence shown here is derived from an EMBL/GenBank/DDBJ whole genome shotgun (WGS) entry which is preliminary data.</text>
</comment>
<evidence type="ECO:0000313" key="2">
    <source>
        <dbReference type="Proteomes" id="UP001210925"/>
    </source>
</evidence>
<reference evidence="1" key="1">
    <citation type="submission" date="2020-05" db="EMBL/GenBank/DDBJ databases">
        <title>Phylogenomic resolution of chytrid fungi.</title>
        <authorList>
            <person name="Stajich J.E."/>
            <person name="Amses K."/>
            <person name="Simmons R."/>
            <person name="Seto K."/>
            <person name="Myers J."/>
            <person name="Bonds A."/>
            <person name="Quandt C.A."/>
            <person name="Barry K."/>
            <person name="Liu P."/>
            <person name="Grigoriev I."/>
            <person name="Longcore J.E."/>
            <person name="James T.Y."/>
        </authorList>
    </citation>
    <scope>NUCLEOTIDE SEQUENCE</scope>
    <source>
        <strain evidence="1">PLAUS21</strain>
    </source>
</reference>
<dbReference type="InterPro" id="IPR014729">
    <property type="entry name" value="Rossmann-like_a/b/a_fold"/>
</dbReference>
<gene>
    <name evidence="1" type="ORF">HK103_002214</name>
</gene>
<proteinExistence type="predicted"/>
<name>A0AAD5Y0G4_9FUNG</name>
<sequence>MRHIVNQKFFKITDFKRTLILALDTSKYSHHTVNWSKANLFDAKDKIVLVSIRPLASANLTETVKNKLGGDSTIDITEAVKNKISGKSFDIDDKIDCEKEQNMMDGYVKDLENYNVEYYIGLGDVKKDLLHFVDSFKADVVVVGQGVDQVAMGKHEQLP</sequence>
<dbReference type="EMBL" id="JADGKB010000174">
    <property type="protein sequence ID" value="KAJ3251630.1"/>
    <property type="molecule type" value="Genomic_DNA"/>
</dbReference>
<evidence type="ECO:0008006" key="3">
    <source>
        <dbReference type="Google" id="ProtNLM"/>
    </source>
</evidence>
<dbReference type="SUPFAM" id="SSF52402">
    <property type="entry name" value="Adenine nucleotide alpha hydrolases-like"/>
    <property type="match status" value="1"/>
</dbReference>